<proteinExistence type="predicted"/>
<sequence>MTLPKISFNKSKKNLSSNTEPSSKVVQIKILVKIKTPPTTKGVVIRKPPSQPEKANIVEVERKGKGKSEDPLPRSKSLPFSPPSYQPSSSKSSLGNKRSTGDNSDEPYGNKTKFSSSMSPPLSELFASRRKRLRDSWLTPLPGFVERASNFVFQFFNHAWENWSKNMTIRQRG</sequence>
<accession>A0ABD1Q853</accession>
<evidence type="ECO:0000313" key="3">
    <source>
        <dbReference type="Proteomes" id="UP001604336"/>
    </source>
</evidence>
<name>A0ABD1Q853_9LAMI</name>
<comment type="caution">
    <text evidence="2">The sequence shown here is derived from an EMBL/GenBank/DDBJ whole genome shotgun (WGS) entry which is preliminary data.</text>
</comment>
<feature type="region of interest" description="Disordered" evidence="1">
    <location>
        <begin position="37"/>
        <end position="121"/>
    </location>
</feature>
<feature type="compositionally biased region" description="Basic and acidic residues" evidence="1">
    <location>
        <begin position="59"/>
        <end position="73"/>
    </location>
</feature>
<reference evidence="3" key="1">
    <citation type="submission" date="2024-07" db="EMBL/GenBank/DDBJ databases">
        <title>Two chromosome-level genome assemblies of Korean endemic species Abeliophyllum distichum and Forsythia ovata (Oleaceae).</title>
        <authorList>
            <person name="Jang H."/>
        </authorList>
    </citation>
    <scope>NUCLEOTIDE SEQUENCE [LARGE SCALE GENOMIC DNA]</scope>
</reference>
<protein>
    <submittedName>
        <fullName evidence="2">Uncharacterized protein</fullName>
    </submittedName>
</protein>
<evidence type="ECO:0000313" key="2">
    <source>
        <dbReference type="EMBL" id="KAL2471309.1"/>
    </source>
</evidence>
<dbReference type="AlphaFoldDB" id="A0ABD1Q853"/>
<dbReference type="EMBL" id="JBFOLK010000012">
    <property type="protein sequence ID" value="KAL2471309.1"/>
    <property type="molecule type" value="Genomic_DNA"/>
</dbReference>
<keyword evidence="3" id="KW-1185">Reference proteome</keyword>
<gene>
    <name evidence="2" type="ORF">Adt_39445</name>
</gene>
<feature type="region of interest" description="Disordered" evidence="1">
    <location>
        <begin position="1"/>
        <end position="24"/>
    </location>
</feature>
<dbReference type="Proteomes" id="UP001604336">
    <property type="component" value="Unassembled WGS sequence"/>
</dbReference>
<evidence type="ECO:0000256" key="1">
    <source>
        <dbReference type="SAM" id="MobiDB-lite"/>
    </source>
</evidence>
<feature type="compositionally biased region" description="Low complexity" evidence="1">
    <location>
        <begin position="14"/>
        <end position="24"/>
    </location>
</feature>
<organism evidence="2 3">
    <name type="scientific">Abeliophyllum distichum</name>
    <dbReference type="NCBI Taxonomy" id="126358"/>
    <lineage>
        <taxon>Eukaryota</taxon>
        <taxon>Viridiplantae</taxon>
        <taxon>Streptophyta</taxon>
        <taxon>Embryophyta</taxon>
        <taxon>Tracheophyta</taxon>
        <taxon>Spermatophyta</taxon>
        <taxon>Magnoliopsida</taxon>
        <taxon>eudicotyledons</taxon>
        <taxon>Gunneridae</taxon>
        <taxon>Pentapetalae</taxon>
        <taxon>asterids</taxon>
        <taxon>lamiids</taxon>
        <taxon>Lamiales</taxon>
        <taxon>Oleaceae</taxon>
        <taxon>Forsythieae</taxon>
        <taxon>Abeliophyllum</taxon>
    </lineage>
</organism>